<dbReference type="Pfam" id="PF00939">
    <property type="entry name" value="Na_sulph_symp"/>
    <property type="match status" value="1"/>
</dbReference>
<organism evidence="7 8">
    <name type="scientific">Sulfurospirillum diekertiae</name>
    <dbReference type="NCBI Taxonomy" id="1854492"/>
    <lineage>
        <taxon>Bacteria</taxon>
        <taxon>Pseudomonadati</taxon>
        <taxon>Campylobacterota</taxon>
        <taxon>Epsilonproteobacteria</taxon>
        <taxon>Campylobacterales</taxon>
        <taxon>Sulfurospirillaceae</taxon>
        <taxon>Sulfurospirillum</taxon>
    </lineage>
</organism>
<comment type="similarity">
    <text evidence="2">Belongs to the SLC13A/DASS transporter (TC 2.A.47) family. DIT1 subfamily.</text>
</comment>
<comment type="subcellular location">
    <subcellularLocation>
        <location evidence="1">Membrane</location>
        <topology evidence="1">Multi-pass membrane protein</topology>
    </subcellularLocation>
</comment>
<dbReference type="RefSeq" id="WP_096045411.1">
    <property type="nucleotide sequence ID" value="NZ_CP023275.1"/>
</dbReference>
<gene>
    <name evidence="7" type="ORF">SJPD1_0010</name>
</gene>
<feature type="transmembrane region" description="Helical" evidence="6">
    <location>
        <begin position="223"/>
        <end position="243"/>
    </location>
</feature>
<protein>
    <submittedName>
        <fullName evidence="7">Divalent anion:Na+ symporter (DASS) family protein</fullName>
    </submittedName>
</protein>
<dbReference type="EMBL" id="CP023275">
    <property type="protein sequence ID" value="ATB68145.1"/>
    <property type="molecule type" value="Genomic_DNA"/>
</dbReference>
<feature type="transmembrane region" description="Helical" evidence="6">
    <location>
        <begin position="123"/>
        <end position="141"/>
    </location>
</feature>
<dbReference type="KEGG" id="sulj:SJPD1_0010"/>
<feature type="transmembrane region" description="Helical" evidence="6">
    <location>
        <begin position="177"/>
        <end position="202"/>
    </location>
</feature>
<evidence type="ECO:0000256" key="2">
    <source>
        <dbReference type="ARBA" id="ARBA00007349"/>
    </source>
</evidence>
<feature type="transmembrane region" description="Helical" evidence="6">
    <location>
        <begin position="267"/>
        <end position="288"/>
    </location>
</feature>
<evidence type="ECO:0000313" key="8">
    <source>
        <dbReference type="Proteomes" id="UP000217349"/>
    </source>
</evidence>
<evidence type="ECO:0000256" key="3">
    <source>
        <dbReference type="ARBA" id="ARBA00022692"/>
    </source>
</evidence>
<evidence type="ECO:0000256" key="1">
    <source>
        <dbReference type="ARBA" id="ARBA00004141"/>
    </source>
</evidence>
<sequence length="469" mass="50786">MSKRIISILVPVLVLLIVWFSPIPSGLTIQAWHYMAIFLAVIVGLVIEPVPAALVGLIGVSLMALIGLAGKTPAANVKWALSGFSNSTIWLIFAAFMFAMGYQKTGLGKRISLIMIRYMGKSSLGLGYAVAFADLVLAPFMPSNTARGGGTIFPIAINIPIIFNSTPEHEPRKMGAYITWIAMSATCVTSSMFLTALAPNLLAIDLIAKGANIFITWGAWAKIMVPLMLPLFLVTPLLVYWIYPPTQKQSPEAPAWAKDELKKMGTIALKEILMGSFAFLALILWIFGKELNVDATIAAISITVLMVLTNVVSWDDVIGNKPAWNILVWFATLVALASGLKDVGILAWMGKGTEVYLSGLSPTMLMILMIVLFFLLHYFFASLTAHTTALLPIFIVIASKLIAPDQLMTFMILLTSTIGLMGIITPYGTGPSPIWYGAGYISQGKWWALGAIFATIFMAVLLVGALIFL</sequence>
<dbReference type="PANTHER" id="PTHR42826">
    <property type="entry name" value="DICARBOXYLATE TRANSPORTER 2.1, CHLOROPLASTIC"/>
    <property type="match status" value="1"/>
</dbReference>
<feature type="transmembrane region" description="Helical" evidence="6">
    <location>
        <begin position="385"/>
        <end position="403"/>
    </location>
</feature>
<evidence type="ECO:0000256" key="4">
    <source>
        <dbReference type="ARBA" id="ARBA00022989"/>
    </source>
</evidence>
<feature type="transmembrane region" description="Helical" evidence="6">
    <location>
        <begin position="79"/>
        <end position="102"/>
    </location>
</feature>
<evidence type="ECO:0000256" key="5">
    <source>
        <dbReference type="ARBA" id="ARBA00023136"/>
    </source>
</evidence>
<reference evidence="8" key="1">
    <citation type="submission" date="2017-09" db="EMBL/GenBank/DDBJ databases">
        <title>The complete genome of Sulfurospirillum sp. JPD-1.</title>
        <authorList>
            <person name="Goris T."/>
        </authorList>
    </citation>
    <scope>NUCLEOTIDE SEQUENCE [LARGE SCALE GENOMIC DNA]</scope>
    <source>
        <strain evidence="8">JPD-1</strain>
    </source>
</reference>
<feature type="transmembrane region" description="Helical" evidence="6">
    <location>
        <begin position="30"/>
        <end position="47"/>
    </location>
</feature>
<feature type="transmembrane region" description="Helical" evidence="6">
    <location>
        <begin position="447"/>
        <end position="468"/>
    </location>
</feature>
<evidence type="ECO:0000313" key="7">
    <source>
        <dbReference type="EMBL" id="ATB68145.1"/>
    </source>
</evidence>
<dbReference type="PIRSF" id="PIRSF002457">
    <property type="entry name" value="DASS"/>
    <property type="match status" value="1"/>
</dbReference>
<proteinExistence type="inferred from homology"/>
<name>A0A290H9N7_9BACT</name>
<dbReference type="GO" id="GO:0016020">
    <property type="term" value="C:membrane"/>
    <property type="evidence" value="ECO:0007669"/>
    <property type="project" value="UniProtKB-SubCell"/>
</dbReference>
<feature type="transmembrane region" description="Helical" evidence="6">
    <location>
        <begin position="326"/>
        <end position="348"/>
    </location>
</feature>
<dbReference type="NCBIfam" id="TIGR00785">
    <property type="entry name" value="dass"/>
    <property type="match status" value="1"/>
</dbReference>
<dbReference type="InterPro" id="IPR030676">
    <property type="entry name" value="CitT-rel"/>
</dbReference>
<feature type="transmembrane region" description="Helical" evidence="6">
    <location>
        <begin position="410"/>
        <end position="427"/>
    </location>
</feature>
<feature type="transmembrane region" description="Helical" evidence="6">
    <location>
        <begin position="54"/>
        <end position="73"/>
    </location>
</feature>
<dbReference type="GO" id="GO:0022857">
    <property type="term" value="F:transmembrane transporter activity"/>
    <property type="evidence" value="ECO:0007669"/>
    <property type="project" value="InterPro"/>
</dbReference>
<keyword evidence="3 6" id="KW-0812">Transmembrane</keyword>
<dbReference type="InterPro" id="IPR001898">
    <property type="entry name" value="SLC13A/DASS"/>
</dbReference>
<keyword evidence="4 6" id="KW-1133">Transmembrane helix</keyword>
<accession>A0A290H9N7</accession>
<feature type="transmembrane region" description="Helical" evidence="6">
    <location>
        <begin position="295"/>
        <end position="314"/>
    </location>
</feature>
<dbReference type="OrthoDB" id="3170849at2"/>
<dbReference type="AlphaFoldDB" id="A0A290H9N7"/>
<keyword evidence="5 6" id="KW-0472">Membrane</keyword>
<dbReference type="Proteomes" id="UP000217349">
    <property type="component" value="Chromosome"/>
</dbReference>
<evidence type="ECO:0000256" key="6">
    <source>
        <dbReference type="SAM" id="Phobius"/>
    </source>
</evidence>